<feature type="transmembrane region" description="Helical" evidence="11">
    <location>
        <begin position="373"/>
        <end position="392"/>
    </location>
</feature>
<dbReference type="EMBL" id="BTGU01000011">
    <property type="protein sequence ID" value="GMN40812.1"/>
    <property type="molecule type" value="Genomic_DNA"/>
</dbReference>
<dbReference type="GO" id="GO:0005227">
    <property type="term" value="F:calcium-activated cation channel activity"/>
    <property type="evidence" value="ECO:0007669"/>
    <property type="project" value="InterPro"/>
</dbReference>
<keyword evidence="5" id="KW-0106">Calcium</keyword>
<dbReference type="Pfam" id="PF14703">
    <property type="entry name" value="PHM7_cyt"/>
    <property type="match status" value="2"/>
</dbReference>
<feature type="compositionally biased region" description="Pro residues" evidence="10">
    <location>
        <begin position="735"/>
        <end position="744"/>
    </location>
</feature>
<comment type="subcellular location">
    <subcellularLocation>
        <location evidence="1">Membrane</location>
        <topology evidence="1">Multi-pass membrane protein</topology>
    </subcellularLocation>
</comment>
<dbReference type="PANTHER" id="PTHR13018">
    <property type="entry name" value="PROBABLE MEMBRANE PROTEIN DUF221-RELATED"/>
    <property type="match status" value="1"/>
</dbReference>
<dbReference type="GO" id="GO:0005886">
    <property type="term" value="C:plasma membrane"/>
    <property type="evidence" value="ECO:0007669"/>
    <property type="project" value="TreeGrafter"/>
</dbReference>
<feature type="region of interest" description="Disordered" evidence="10">
    <location>
        <begin position="724"/>
        <end position="807"/>
    </location>
</feature>
<evidence type="ECO:0000256" key="11">
    <source>
        <dbReference type="SAM" id="Phobius"/>
    </source>
</evidence>
<evidence type="ECO:0000256" key="4">
    <source>
        <dbReference type="ARBA" id="ARBA00022692"/>
    </source>
</evidence>
<keyword evidence="7" id="KW-0406">Ion transport</keyword>
<evidence type="ECO:0000256" key="7">
    <source>
        <dbReference type="ARBA" id="ARBA00023065"/>
    </source>
</evidence>
<keyword evidence="8 11" id="KW-0472">Membrane</keyword>
<reference evidence="15" key="1">
    <citation type="submission" date="2023-07" db="EMBL/GenBank/DDBJ databases">
        <title>draft genome sequence of fig (Ficus carica).</title>
        <authorList>
            <person name="Takahashi T."/>
            <person name="Nishimura K."/>
        </authorList>
    </citation>
    <scope>NUCLEOTIDE SEQUENCE</scope>
</reference>
<evidence type="ECO:0000259" key="13">
    <source>
        <dbReference type="Pfam" id="PF13967"/>
    </source>
</evidence>
<feature type="compositionally biased region" description="Pro residues" evidence="10">
    <location>
        <begin position="752"/>
        <end position="768"/>
    </location>
</feature>
<evidence type="ECO:0000256" key="8">
    <source>
        <dbReference type="ARBA" id="ARBA00023136"/>
    </source>
</evidence>
<dbReference type="InterPro" id="IPR045122">
    <property type="entry name" value="Csc1-like"/>
</dbReference>
<evidence type="ECO:0000259" key="12">
    <source>
        <dbReference type="Pfam" id="PF02714"/>
    </source>
</evidence>
<dbReference type="PANTHER" id="PTHR13018:SF98">
    <property type="entry name" value="TO DEHYDRATION PROTEIN, PUTATIVE, EXPRESSED-RELATED"/>
    <property type="match status" value="1"/>
</dbReference>
<feature type="domain" description="CSC1/OSCA1-like cytosolic" evidence="14">
    <location>
        <begin position="296"/>
        <end position="360"/>
    </location>
</feature>
<feature type="transmembrane region" description="Helical" evidence="11">
    <location>
        <begin position="465"/>
        <end position="484"/>
    </location>
</feature>
<name>A0AA88D445_FICCA</name>
<feature type="compositionally biased region" description="Low complexity" evidence="10">
    <location>
        <begin position="769"/>
        <end position="781"/>
    </location>
</feature>
<dbReference type="AlphaFoldDB" id="A0AA88D445"/>
<dbReference type="InterPro" id="IPR027815">
    <property type="entry name" value="CSC1/OSCA1-like_cyt"/>
</dbReference>
<accession>A0AA88D445</accession>
<gene>
    <name evidence="15" type="ORF">TIFTF001_010029</name>
</gene>
<evidence type="ECO:0000313" key="15">
    <source>
        <dbReference type="EMBL" id="GMN40812.1"/>
    </source>
</evidence>
<evidence type="ECO:0000256" key="1">
    <source>
        <dbReference type="ARBA" id="ARBA00004141"/>
    </source>
</evidence>
<feature type="transmembrane region" description="Helical" evidence="11">
    <location>
        <begin position="425"/>
        <end position="445"/>
    </location>
</feature>
<feature type="domain" description="CSC1/OSCA1-like 7TM region" evidence="12">
    <location>
        <begin position="371"/>
        <end position="643"/>
    </location>
</feature>
<dbReference type="InterPro" id="IPR032880">
    <property type="entry name" value="CSC1/OSCA1-like_N"/>
</dbReference>
<dbReference type="Proteomes" id="UP001187192">
    <property type="component" value="Unassembled WGS sequence"/>
</dbReference>
<evidence type="ECO:0000256" key="3">
    <source>
        <dbReference type="ARBA" id="ARBA00022448"/>
    </source>
</evidence>
<sequence length="807" mass="93137">MATLSDIGVSALINILSAFAFLLAFAVLRIQPINDRVYFPKWYIAGERGSPRSRGNLVGKFVNLDFRTYFTFLNWMPQALKMLKIFVPIAVIALLILIPVNVSDGTLSFLKKELVTSDIDKLSISNVRPKSVRFFVHIGLEYLFTFWTCFLLYKEYGYVAAMRLSFLASQGRRAEQFTVVVRNVPHTSGRSISDSVDHFFQTNHPDHYLCHQAVYNANKFAKLARKRERLQNWLDYNQLKFERHPDKKRTRKKGFWGLWGRRVDSIDYYKQQIKDLDRSKCRNLPCHRSPHVRLMQRLNVFMTLERQSIIKDTKSILPVTFVSFKSRWGAAVCAQTQQSRNPTLWLTNWAPEPRDIYWRNLAIPFISLSIRRLIISLVVFALVFFYMIPIAFVQSLANLEGLERVAPFLRPVIEMKFIKSFLQGFLPGLALKIFLYILPTVLMILSKIEGHIALSTLERKTAAKYYYFMLVNVFLGSIVTGTAFQQLHAFLHQSPTQIPRTIGVSIPMKATFFITYIMVDGWAGIAAEILRLKALVIFHLKNIFLVKTERDRERAMNPGSVDFPETLPSLQLYFLLGLVYAVVTPILLPFMVVFFALAYLVYRHQIINVYNQQYESAAAFWPHVHSRIIASLLISQLLLMGLLSTKKAANSTPLLAVLPILTLAFHKYCKHRFEPAFRQYPLEEAMAKDTEERTSEPNLNLKAYLADAYLHPIFHSFEEEETVEVRVDKHQTHVPSPPSEPSSPSPAHYVHNPPPPPHYARHPPPPPLYVYHPSSPPHYIYDQSSPPHYVHDAQPSPPRYFYHHEEP</sequence>
<keyword evidence="3" id="KW-0813">Transport</keyword>
<evidence type="ECO:0000259" key="14">
    <source>
        <dbReference type="Pfam" id="PF14703"/>
    </source>
</evidence>
<dbReference type="InterPro" id="IPR003864">
    <property type="entry name" value="CSC1/OSCA1-like_7TM"/>
</dbReference>
<feature type="transmembrane region" description="Helical" evidence="11">
    <location>
        <begin position="572"/>
        <end position="602"/>
    </location>
</feature>
<dbReference type="Pfam" id="PF13967">
    <property type="entry name" value="RSN1_TM"/>
    <property type="match status" value="1"/>
</dbReference>
<organism evidence="15 16">
    <name type="scientific">Ficus carica</name>
    <name type="common">Common fig</name>
    <dbReference type="NCBI Taxonomy" id="3494"/>
    <lineage>
        <taxon>Eukaryota</taxon>
        <taxon>Viridiplantae</taxon>
        <taxon>Streptophyta</taxon>
        <taxon>Embryophyta</taxon>
        <taxon>Tracheophyta</taxon>
        <taxon>Spermatophyta</taxon>
        <taxon>Magnoliopsida</taxon>
        <taxon>eudicotyledons</taxon>
        <taxon>Gunneridae</taxon>
        <taxon>Pentapetalae</taxon>
        <taxon>rosids</taxon>
        <taxon>fabids</taxon>
        <taxon>Rosales</taxon>
        <taxon>Moraceae</taxon>
        <taxon>Ficeae</taxon>
        <taxon>Ficus</taxon>
    </lineage>
</organism>
<keyword evidence="4 11" id="KW-0812">Transmembrane</keyword>
<evidence type="ECO:0000313" key="16">
    <source>
        <dbReference type="Proteomes" id="UP001187192"/>
    </source>
</evidence>
<protein>
    <recommendedName>
        <fullName evidence="17">CSC1-like protein</fullName>
    </recommendedName>
</protein>
<feature type="domain" description="CSC1/OSCA1-like N-terminal transmembrane" evidence="13">
    <location>
        <begin position="7"/>
        <end position="155"/>
    </location>
</feature>
<evidence type="ECO:0000256" key="2">
    <source>
        <dbReference type="ARBA" id="ARBA00007779"/>
    </source>
</evidence>
<evidence type="ECO:0000256" key="10">
    <source>
        <dbReference type="SAM" id="MobiDB-lite"/>
    </source>
</evidence>
<evidence type="ECO:0000256" key="6">
    <source>
        <dbReference type="ARBA" id="ARBA00022989"/>
    </source>
</evidence>
<feature type="transmembrane region" description="Helical" evidence="11">
    <location>
        <begin position="628"/>
        <end position="645"/>
    </location>
</feature>
<feature type="transmembrane region" description="Helical" evidence="11">
    <location>
        <begin position="6"/>
        <end position="28"/>
    </location>
</feature>
<proteinExistence type="inferred from homology"/>
<feature type="transmembrane region" description="Helical" evidence="11">
    <location>
        <begin position="85"/>
        <end position="102"/>
    </location>
</feature>
<keyword evidence="6 11" id="KW-1133">Transmembrane helix</keyword>
<keyword evidence="9" id="KW-0407">Ion channel</keyword>
<feature type="transmembrane region" description="Helical" evidence="11">
    <location>
        <begin position="134"/>
        <end position="153"/>
    </location>
</feature>
<evidence type="ECO:0000256" key="9">
    <source>
        <dbReference type="ARBA" id="ARBA00023303"/>
    </source>
</evidence>
<evidence type="ECO:0000256" key="5">
    <source>
        <dbReference type="ARBA" id="ARBA00022837"/>
    </source>
</evidence>
<dbReference type="Pfam" id="PF02714">
    <property type="entry name" value="RSN1_7TM"/>
    <property type="match status" value="1"/>
</dbReference>
<keyword evidence="16" id="KW-1185">Reference proteome</keyword>
<evidence type="ECO:0008006" key="17">
    <source>
        <dbReference type="Google" id="ProtNLM"/>
    </source>
</evidence>
<comment type="caution">
    <text evidence="15">The sequence shown here is derived from an EMBL/GenBank/DDBJ whole genome shotgun (WGS) entry which is preliminary data.</text>
</comment>
<comment type="similarity">
    <text evidence="2">Belongs to the CSC1 (TC 1.A.17) family.</text>
</comment>
<feature type="domain" description="CSC1/OSCA1-like cytosolic" evidence="14">
    <location>
        <begin position="176"/>
        <end position="278"/>
    </location>
</feature>